<dbReference type="AlphaFoldDB" id="W8EZI2"/>
<name>W8EZI2_9BACT</name>
<gene>
    <name evidence="1" type="ORF">Hsw_2904</name>
</gene>
<dbReference type="Proteomes" id="UP000019423">
    <property type="component" value="Chromosome"/>
</dbReference>
<organism evidence="1 2">
    <name type="scientific">Hymenobacter swuensis DY53</name>
    <dbReference type="NCBI Taxonomy" id="1227739"/>
    <lineage>
        <taxon>Bacteria</taxon>
        <taxon>Pseudomonadati</taxon>
        <taxon>Bacteroidota</taxon>
        <taxon>Cytophagia</taxon>
        <taxon>Cytophagales</taxon>
        <taxon>Hymenobacteraceae</taxon>
        <taxon>Hymenobacter</taxon>
    </lineage>
</organism>
<dbReference type="PATRIC" id="fig|1227739.3.peg.3087"/>
<evidence type="ECO:0000313" key="1">
    <source>
        <dbReference type="EMBL" id="AHJ98499.1"/>
    </source>
</evidence>
<protein>
    <submittedName>
        <fullName evidence="1">Uncharacterized protein</fullName>
    </submittedName>
</protein>
<evidence type="ECO:0000313" key="2">
    <source>
        <dbReference type="Proteomes" id="UP000019423"/>
    </source>
</evidence>
<proteinExistence type="predicted"/>
<dbReference type="HOGENOM" id="CLU_3328796_0_0_10"/>
<accession>W8EZI2</accession>
<dbReference type="KEGG" id="hsw:Hsw_2904"/>
<sequence>MCRKVIFFRCCPYEGATGKPIGRIDYGLNHTSYPTFLS</sequence>
<reference evidence="1 2" key="1">
    <citation type="submission" date="2014-01" db="EMBL/GenBank/DDBJ databases">
        <title>Complete genome sequence of ionizing-radiation resistance bacterium Hymenobacter swuensis DY53.</title>
        <authorList>
            <person name="Jung J.-H."/>
            <person name="Jeong S.-W."/>
            <person name="Joe M.-H."/>
            <person name="Cho y.-j."/>
            <person name="Kim M.-K."/>
            <person name="Lim S.-Y."/>
        </authorList>
    </citation>
    <scope>NUCLEOTIDE SEQUENCE [LARGE SCALE GENOMIC DNA]</scope>
    <source>
        <strain evidence="1 2">DY53</strain>
    </source>
</reference>
<dbReference type="STRING" id="1227739.Hsw_2904"/>
<dbReference type="EMBL" id="CP007145">
    <property type="protein sequence ID" value="AHJ98499.1"/>
    <property type="molecule type" value="Genomic_DNA"/>
</dbReference>
<keyword evidence="2" id="KW-1185">Reference proteome</keyword>